<evidence type="ECO:0000313" key="10">
    <source>
        <dbReference type="Proteomes" id="UP000753908"/>
    </source>
</evidence>
<reference evidence="9" key="1">
    <citation type="submission" date="2021-05" db="EMBL/GenBank/DDBJ databases">
        <authorList>
            <person name="Pietrasiak N."/>
            <person name="Ward R."/>
            <person name="Stajich J.E."/>
            <person name="Kurbessoian T."/>
        </authorList>
    </citation>
    <scope>NUCLEOTIDE SEQUENCE</scope>
    <source>
        <strain evidence="9">CPER-KK1</strain>
    </source>
</reference>
<dbReference type="GO" id="GO:0106300">
    <property type="term" value="P:protein-DNA covalent cross-linking repair"/>
    <property type="evidence" value="ECO:0007669"/>
    <property type="project" value="InterPro"/>
</dbReference>
<dbReference type="EC" id="3.4.-.-" evidence="8"/>
<dbReference type="GO" id="GO:0003697">
    <property type="term" value="F:single-stranded DNA binding"/>
    <property type="evidence" value="ECO:0007669"/>
    <property type="project" value="InterPro"/>
</dbReference>
<dbReference type="EMBL" id="JAHHIF010000007">
    <property type="protein sequence ID" value="MBW4544195.1"/>
    <property type="molecule type" value="Genomic_DNA"/>
</dbReference>
<dbReference type="PANTHER" id="PTHR13604">
    <property type="entry name" value="DC12-RELATED"/>
    <property type="match status" value="1"/>
</dbReference>
<evidence type="ECO:0000256" key="7">
    <source>
        <dbReference type="ARBA" id="ARBA00023239"/>
    </source>
</evidence>
<dbReference type="GO" id="GO:0008233">
    <property type="term" value="F:peptidase activity"/>
    <property type="evidence" value="ECO:0007669"/>
    <property type="project" value="UniProtKB-KW"/>
</dbReference>
<sequence>MCGRYTQSKSAEMIAEAFQIDNVSDIKPRYNIAPTQSVLTVLQPPASANRQGKMLHWGLIPSWAKDRKMASKLINARAETVAEKPAFRSAFRKRRCLVVADGFYEWQQQENKKQKQPFYFRLSDGEPFAFAGLWEHWQDATGEEIESCTVLTTEANDLMRPIHNRMPVILEPKNYDLWLEEATKPELLQPLLHPYPTEEMTAYPVSTVVNKPVNDSAECINSI</sequence>
<name>A0A951PHU7_9CYAN</name>
<keyword evidence="4 8" id="KW-0378">Hydrolase</keyword>
<evidence type="ECO:0000256" key="3">
    <source>
        <dbReference type="ARBA" id="ARBA00022763"/>
    </source>
</evidence>
<dbReference type="Gene3D" id="3.90.1680.10">
    <property type="entry name" value="SOS response associated peptidase-like"/>
    <property type="match status" value="1"/>
</dbReference>
<keyword evidence="6" id="KW-0238">DNA-binding</keyword>
<keyword evidence="2 8" id="KW-0645">Protease</keyword>
<dbReference type="GO" id="GO:0006508">
    <property type="term" value="P:proteolysis"/>
    <property type="evidence" value="ECO:0007669"/>
    <property type="project" value="UniProtKB-KW"/>
</dbReference>
<protein>
    <recommendedName>
        <fullName evidence="8">Abasic site processing protein</fullName>
        <ecNumber evidence="8">3.4.-.-</ecNumber>
    </recommendedName>
</protein>
<evidence type="ECO:0000256" key="8">
    <source>
        <dbReference type="RuleBase" id="RU364100"/>
    </source>
</evidence>
<keyword evidence="3" id="KW-0227">DNA damage</keyword>
<keyword evidence="5" id="KW-0190">Covalent protein-DNA linkage</keyword>
<organism evidence="9 10">
    <name type="scientific">Symplocastrum torsivum CPER-KK1</name>
    <dbReference type="NCBI Taxonomy" id="450513"/>
    <lineage>
        <taxon>Bacteria</taxon>
        <taxon>Bacillati</taxon>
        <taxon>Cyanobacteriota</taxon>
        <taxon>Cyanophyceae</taxon>
        <taxon>Oscillatoriophycideae</taxon>
        <taxon>Oscillatoriales</taxon>
        <taxon>Microcoleaceae</taxon>
        <taxon>Symplocastrum</taxon>
    </lineage>
</organism>
<keyword evidence="7" id="KW-0456">Lyase</keyword>
<dbReference type="Proteomes" id="UP000753908">
    <property type="component" value="Unassembled WGS sequence"/>
</dbReference>
<evidence type="ECO:0000256" key="4">
    <source>
        <dbReference type="ARBA" id="ARBA00022801"/>
    </source>
</evidence>
<dbReference type="GO" id="GO:0016829">
    <property type="term" value="F:lyase activity"/>
    <property type="evidence" value="ECO:0007669"/>
    <property type="project" value="UniProtKB-KW"/>
</dbReference>
<accession>A0A951PHU7</accession>
<comment type="caution">
    <text evidence="9">The sequence shown here is derived from an EMBL/GenBank/DDBJ whole genome shotgun (WGS) entry which is preliminary data.</text>
</comment>
<dbReference type="PANTHER" id="PTHR13604:SF0">
    <property type="entry name" value="ABASIC SITE PROCESSING PROTEIN HMCES"/>
    <property type="match status" value="1"/>
</dbReference>
<evidence type="ECO:0000313" key="9">
    <source>
        <dbReference type="EMBL" id="MBW4544195.1"/>
    </source>
</evidence>
<dbReference type="SUPFAM" id="SSF143081">
    <property type="entry name" value="BB1717-like"/>
    <property type="match status" value="1"/>
</dbReference>
<dbReference type="InterPro" id="IPR003738">
    <property type="entry name" value="SRAP"/>
</dbReference>
<evidence type="ECO:0000256" key="6">
    <source>
        <dbReference type="ARBA" id="ARBA00023125"/>
    </source>
</evidence>
<gene>
    <name evidence="9" type="ORF">KME25_07115</name>
</gene>
<evidence type="ECO:0000256" key="5">
    <source>
        <dbReference type="ARBA" id="ARBA00023124"/>
    </source>
</evidence>
<evidence type="ECO:0000256" key="1">
    <source>
        <dbReference type="ARBA" id="ARBA00008136"/>
    </source>
</evidence>
<dbReference type="InterPro" id="IPR036590">
    <property type="entry name" value="SRAP-like"/>
</dbReference>
<dbReference type="AlphaFoldDB" id="A0A951PHU7"/>
<proteinExistence type="inferred from homology"/>
<comment type="similarity">
    <text evidence="1 8">Belongs to the SOS response-associated peptidase family.</text>
</comment>
<dbReference type="Pfam" id="PF02586">
    <property type="entry name" value="SRAP"/>
    <property type="match status" value="1"/>
</dbReference>
<evidence type="ECO:0000256" key="2">
    <source>
        <dbReference type="ARBA" id="ARBA00022670"/>
    </source>
</evidence>
<reference evidence="9" key="2">
    <citation type="journal article" date="2022" name="Microbiol. Resour. Announc.">
        <title>Metagenome Sequencing to Explore Phylogenomics of Terrestrial Cyanobacteria.</title>
        <authorList>
            <person name="Ward R.D."/>
            <person name="Stajich J.E."/>
            <person name="Johansen J.R."/>
            <person name="Huntemann M."/>
            <person name="Clum A."/>
            <person name="Foster B."/>
            <person name="Foster B."/>
            <person name="Roux S."/>
            <person name="Palaniappan K."/>
            <person name="Varghese N."/>
            <person name="Mukherjee S."/>
            <person name="Reddy T.B.K."/>
            <person name="Daum C."/>
            <person name="Copeland A."/>
            <person name="Chen I.A."/>
            <person name="Ivanova N.N."/>
            <person name="Kyrpides N.C."/>
            <person name="Shapiro N."/>
            <person name="Eloe-Fadrosh E.A."/>
            <person name="Pietrasiak N."/>
        </authorList>
    </citation>
    <scope>NUCLEOTIDE SEQUENCE</scope>
    <source>
        <strain evidence="9">CPER-KK1</strain>
    </source>
</reference>